<dbReference type="EMBL" id="QMRA01000049">
    <property type="protein sequence ID" value="RLE53841.1"/>
    <property type="molecule type" value="Genomic_DNA"/>
</dbReference>
<evidence type="ECO:0008006" key="3">
    <source>
        <dbReference type="Google" id="ProtNLM"/>
    </source>
</evidence>
<dbReference type="Proteomes" id="UP000269499">
    <property type="component" value="Unassembled WGS sequence"/>
</dbReference>
<accession>A0A497F3B6</accession>
<comment type="caution">
    <text evidence="1">The sequence shown here is derived from an EMBL/GenBank/DDBJ whole genome shotgun (WGS) entry which is preliminary data.</text>
</comment>
<organism evidence="1 2">
    <name type="scientific">Thermoproteota archaeon</name>
    <dbReference type="NCBI Taxonomy" id="2056631"/>
    <lineage>
        <taxon>Archaea</taxon>
        <taxon>Thermoproteota</taxon>
    </lineage>
</organism>
<evidence type="ECO:0000313" key="2">
    <source>
        <dbReference type="Proteomes" id="UP000269499"/>
    </source>
</evidence>
<dbReference type="AlphaFoldDB" id="A0A497F3B6"/>
<gene>
    <name evidence="1" type="ORF">DRJ26_02830</name>
</gene>
<sequence length="197" mass="21992">MMRLKVDSLIGKRTIIIGDVGRGKTLLTLRIIKKLRELGFSNEITILDFAPSKILMGDIEAGGKLTDFGMKLNGINYYSDTIAAPRLTGRNVDEIIRLAQYNRVKCEALLLKFLENPTPILVINDITLYFQVGSLGLLPKVLGKASTFIANGYFGKSLKEDLGSGISRNERLMMMKLINFSDYVINLNEVDRVEVDC</sequence>
<proteinExistence type="predicted"/>
<name>A0A497F3B6_9CREN</name>
<reference evidence="1 2" key="1">
    <citation type="submission" date="2018-06" db="EMBL/GenBank/DDBJ databases">
        <title>Extensive metabolic versatility and redundancy in microbially diverse, dynamic hydrothermal sediments.</title>
        <authorList>
            <person name="Dombrowski N."/>
            <person name="Teske A."/>
            <person name="Baker B.J."/>
        </authorList>
    </citation>
    <scope>NUCLEOTIDE SEQUENCE [LARGE SCALE GENOMIC DNA]</scope>
    <source>
        <strain evidence="1">B20_G2</strain>
    </source>
</reference>
<evidence type="ECO:0000313" key="1">
    <source>
        <dbReference type="EMBL" id="RLE53841.1"/>
    </source>
</evidence>
<protein>
    <recommendedName>
        <fullName evidence="3">Helicase HerA central domain-containing protein</fullName>
    </recommendedName>
</protein>